<proteinExistence type="predicted"/>
<evidence type="ECO:0000256" key="1">
    <source>
        <dbReference type="SAM" id="SignalP"/>
    </source>
</evidence>
<gene>
    <name evidence="2" type="ordered locus">TP03_0187</name>
</gene>
<feature type="chain" id="PRO_5004241106" evidence="1">
    <location>
        <begin position="17"/>
        <end position="141"/>
    </location>
</feature>
<sequence length="141" mass="16190">MHKYLIILIHIKIVCLKCVTISWFSDGDSSRPYDVTQRIKTKIDDPEVFKNILQFLENNNKISGTADTNLNYNEETVKRISNFLGDDISKIIIHIARMASLESAKTKAFEDYNLNVSSNAILEHIAQILESQPKVLNYKFI</sequence>
<accession>Q4N0F7</accession>
<comment type="caution">
    <text evidence="2">The sequence shown here is derived from an EMBL/GenBank/DDBJ whole genome shotgun (WGS) entry which is preliminary data.</text>
</comment>
<organism evidence="2 3">
    <name type="scientific">Theileria parva</name>
    <name type="common">East coast fever infection agent</name>
    <dbReference type="NCBI Taxonomy" id="5875"/>
    <lineage>
        <taxon>Eukaryota</taxon>
        <taxon>Sar</taxon>
        <taxon>Alveolata</taxon>
        <taxon>Apicomplexa</taxon>
        <taxon>Aconoidasida</taxon>
        <taxon>Piroplasmida</taxon>
        <taxon>Theileriidae</taxon>
        <taxon>Theileria</taxon>
    </lineage>
</organism>
<dbReference type="OMA" id="CVTISWF"/>
<reference evidence="2 3" key="1">
    <citation type="journal article" date="2005" name="Science">
        <title>Genome sequence of Theileria parva, a bovine pathogen that transforms lymphocytes.</title>
        <authorList>
            <person name="Gardner M.J."/>
            <person name="Bishop R."/>
            <person name="Shah T."/>
            <person name="de Villiers E.P."/>
            <person name="Carlton J.M."/>
            <person name="Hall N."/>
            <person name="Ren Q."/>
            <person name="Paulsen I.T."/>
            <person name="Pain A."/>
            <person name="Berriman M."/>
            <person name="Wilson R.J.M."/>
            <person name="Sato S."/>
            <person name="Ralph S.A."/>
            <person name="Mann D.J."/>
            <person name="Xiong Z."/>
            <person name="Shallom S.J."/>
            <person name="Weidman J."/>
            <person name="Jiang L."/>
            <person name="Lynn J."/>
            <person name="Weaver B."/>
            <person name="Shoaibi A."/>
            <person name="Domingo A.R."/>
            <person name="Wasawo D."/>
            <person name="Crabtree J."/>
            <person name="Wortman J.R."/>
            <person name="Haas B."/>
            <person name="Angiuoli S.V."/>
            <person name="Creasy T.H."/>
            <person name="Lu C."/>
            <person name="Suh B."/>
            <person name="Silva J.C."/>
            <person name="Utterback T.R."/>
            <person name="Feldblyum T.V."/>
            <person name="Pertea M."/>
            <person name="Allen J."/>
            <person name="Nierman W.C."/>
            <person name="Taracha E.L.N."/>
            <person name="Salzberg S.L."/>
            <person name="White O.R."/>
            <person name="Fitzhugh H.A."/>
            <person name="Morzaria S."/>
            <person name="Venter J.C."/>
            <person name="Fraser C.M."/>
            <person name="Nene V."/>
        </authorList>
    </citation>
    <scope>NUCLEOTIDE SEQUENCE [LARGE SCALE GENOMIC DNA]</scope>
    <source>
        <strain evidence="2 3">Muguga</strain>
    </source>
</reference>
<evidence type="ECO:0000313" key="2">
    <source>
        <dbReference type="EMBL" id="EAN30922.1"/>
    </source>
</evidence>
<protein>
    <submittedName>
        <fullName evidence="2">Uncharacterized protein</fullName>
    </submittedName>
</protein>
<dbReference type="eggNOG" id="ENOG502QX0E">
    <property type="taxonomic scope" value="Eukaryota"/>
</dbReference>
<dbReference type="Proteomes" id="UP000001949">
    <property type="component" value="Unassembled WGS sequence"/>
</dbReference>
<keyword evidence="1" id="KW-0732">Signal</keyword>
<dbReference type="AlphaFoldDB" id="Q4N0F7"/>
<dbReference type="EMBL" id="AAGK01000005">
    <property type="protein sequence ID" value="EAN30922.1"/>
    <property type="molecule type" value="Genomic_DNA"/>
</dbReference>
<keyword evidence="3" id="KW-1185">Reference proteome</keyword>
<dbReference type="InParanoid" id="Q4N0F7"/>
<dbReference type="KEGG" id="tpv:TP03_0187"/>
<feature type="signal peptide" evidence="1">
    <location>
        <begin position="1"/>
        <end position="16"/>
    </location>
</feature>
<dbReference type="VEuPathDB" id="PiroplasmaDB:TpMuguga_03g00187"/>
<evidence type="ECO:0000313" key="3">
    <source>
        <dbReference type="Proteomes" id="UP000001949"/>
    </source>
</evidence>
<name>Q4N0F7_THEPA</name>